<gene>
    <name evidence="17" type="ORF">L9F63_010629</name>
</gene>
<feature type="domain" description="Dynein heavy chain AAA lid" evidence="15">
    <location>
        <begin position="430"/>
        <end position="566"/>
    </location>
</feature>
<keyword evidence="18" id="KW-1185">Reference proteome</keyword>
<reference evidence="17" key="2">
    <citation type="submission" date="2023-05" db="EMBL/GenBank/DDBJ databases">
        <authorList>
            <person name="Fouks B."/>
        </authorList>
    </citation>
    <scope>NUCLEOTIDE SEQUENCE</scope>
    <source>
        <strain evidence="17">Stay&amp;Tobe</strain>
        <tissue evidence="17">Testes</tissue>
    </source>
</reference>
<keyword evidence="8 13" id="KW-0175">Coiled coil</keyword>
<dbReference type="GO" id="GO:0005930">
    <property type="term" value="C:axoneme"/>
    <property type="evidence" value="ECO:0007669"/>
    <property type="project" value="UniProtKB-SubCell"/>
</dbReference>
<evidence type="ECO:0000256" key="4">
    <source>
        <dbReference type="ARBA" id="ARBA00022701"/>
    </source>
</evidence>
<comment type="similarity">
    <text evidence="2">Belongs to the dynein heavy chain family.</text>
</comment>
<accession>A0AAD8AH41</accession>
<evidence type="ECO:0000256" key="10">
    <source>
        <dbReference type="ARBA" id="ARBA00023175"/>
    </source>
</evidence>
<dbReference type="InterPro" id="IPR041228">
    <property type="entry name" value="Dynein_C"/>
</dbReference>
<dbReference type="Pfam" id="PF03028">
    <property type="entry name" value="Dynein_heavy"/>
    <property type="match status" value="1"/>
</dbReference>
<evidence type="ECO:0000256" key="13">
    <source>
        <dbReference type="SAM" id="Coils"/>
    </source>
</evidence>
<keyword evidence="10" id="KW-0505">Motor protein</keyword>
<dbReference type="Gene3D" id="3.40.50.300">
    <property type="entry name" value="P-loop containing nucleotide triphosphate hydrolases"/>
    <property type="match status" value="1"/>
</dbReference>
<evidence type="ECO:0000259" key="16">
    <source>
        <dbReference type="Pfam" id="PF18199"/>
    </source>
</evidence>
<feature type="domain" description="Dynein heavy chain region D6 P-loop" evidence="14">
    <location>
        <begin position="278"/>
        <end position="398"/>
    </location>
</feature>
<dbReference type="Proteomes" id="UP001233999">
    <property type="component" value="Unassembled WGS sequence"/>
</dbReference>
<dbReference type="PANTHER" id="PTHR46961">
    <property type="entry name" value="DYNEIN HEAVY CHAIN 1, AXONEMAL-LIKE PROTEIN"/>
    <property type="match status" value="1"/>
</dbReference>
<evidence type="ECO:0000256" key="12">
    <source>
        <dbReference type="ARBA" id="ARBA00023273"/>
    </source>
</evidence>
<keyword evidence="3" id="KW-0963">Cytoplasm</keyword>
<evidence type="ECO:0000256" key="6">
    <source>
        <dbReference type="ARBA" id="ARBA00022840"/>
    </source>
</evidence>
<evidence type="ECO:0000256" key="3">
    <source>
        <dbReference type="ARBA" id="ARBA00022490"/>
    </source>
</evidence>
<dbReference type="FunFam" id="1.20.1270.280:FF:000003">
    <property type="entry name" value="Dynein axonemal heavy chain 17"/>
    <property type="match status" value="1"/>
</dbReference>
<evidence type="ECO:0000313" key="17">
    <source>
        <dbReference type="EMBL" id="KAJ9598680.1"/>
    </source>
</evidence>
<dbReference type="EMBL" id="JASPKZ010001197">
    <property type="protein sequence ID" value="KAJ9598680.1"/>
    <property type="molecule type" value="Genomic_DNA"/>
</dbReference>
<dbReference type="GO" id="GO:0005524">
    <property type="term" value="F:ATP binding"/>
    <property type="evidence" value="ECO:0007669"/>
    <property type="project" value="UniProtKB-KW"/>
</dbReference>
<dbReference type="AlphaFoldDB" id="A0AAD8AH41"/>
<evidence type="ECO:0000256" key="1">
    <source>
        <dbReference type="ARBA" id="ARBA00004430"/>
    </source>
</evidence>
<keyword evidence="9" id="KW-0969">Cilium</keyword>
<comment type="subcellular location">
    <subcellularLocation>
        <location evidence="1">Cytoplasm</location>
        <location evidence="1">Cytoskeleton</location>
        <location evidence="1">Cilium axoneme</location>
    </subcellularLocation>
</comment>
<evidence type="ECO:0000256" key="2">
    <source>
        <dbReference type="ARBA" id="ARBA00008887"/>
    </source>
</evidence>
<dbReference type="InterPro" id="IPR041658">
    <property type="entry name" value="AAA_lid_11"/>
</dbReference>
<dbReference type="PANTHER" id="PTHR46961:SF16">
    <property type="entry name" value="DYNEIN AXONEMAL HEAVY CHAIN 17-RELATED"/>
    <property type="match status" value="1"/>
</dbReference>
<dbReference type="Gene3D" id="1.20.1270.280">
    <property type="match status" value="1"/>
</dbReference>
<dbReference type="FunFam" id="3.40.50.300:FF:000411">
    <property type="entry name" value="dynein heavy chain 17, axonemal"/>
    <property type="match status" value="1"/>
</dbReference>
<evidence type="ECO:0000256" key="8">
    <source>
        <dbReference type="ARBA" id="ARBA00023054"/>
    </source>
</evidence>
<evidence type="ECO:0000256" key="5">
    <source>
        <dbReference type="ARBA" id="ARBA00022741"/>
    </source>
</evidence>
<keyword evidence="4" id="KW-0493">Microtubule</keyword>
<feature type="domain" description="Dynein heavy chain C-terminal" evidence="16">
    <location>
        <begin position="573"/>
        <end position="733"/>
    </location>
</feature>
<protein>
    <recommendedName>
        <fullName evidence="19">Dynein heavy chain</fullName>
    </recommendedName>
</protein>
<dbReference type="GO" id="GO:0030286">
    <property type="term" value="C:dynein complex"/>
    <property type="evidence" value="ECO:0007669"/>
    <property type="project" value="UniProtKB-KW"/>
</dbReference>
<evidence type="ECO:0000256" key="11">
    <source>
        <dbReference type="ARBA" id="ARBA00023212"/>
    </source>
</evidence>
<evidence type="ECO:0000313" key="18">
    <source>
        <dbReference type="Proteomes" id="UP001233999"/>
    </source>
</evidence>
<keyword evidence="5" id="KW-0547">Nucleotide-binding</keyword>
<dbReference type="Gene3D" id="6.10.140.1060">
    <property type="match status" value="1"/>
</dbReference>
<proteinExistence type="inferred from homology"/>
<evidence type="ECO:0008006" key="19">
    <source>
        <dbReference type="Google" id="ProtNLM"/>
    </source>
</evidence>
<organism evidence="17 18">
    <name type="scientific">Diploptera punctata</name>
    <name type="common">Pacific beetle cockroach</name>
    <dbReference type="NCBI Taxonomy" id="6984"/>
    <lineage>
        <taxon>Eukaryota</taxon>
        <taxon>Metazoa</taxon>
        <taxon>Ecdysozoa</taxon>
        <taxon>Arthropoda</taxon>
        <taxon>Hexapoda</taxon>
        <taxon>Insecta</taxon>
        <taxon>Pterygota</taxon>
        <taxon>Neoptera</taxon>
        <taxon>Polyneoptera</taxon>
        <taxon>Dictyoptera</taxon>
        <taxon>Blattodea</taxon>
        <taxon>Blaberoidea</taxon>
        <taxon>Blaberidae</taxon>
        <taxon>Diplopterinae</taxon>
        <taxon>Diploptera</taxon>
    </lineage>
</organism>
<keyword evidence="7" id="KW-0243">Dynein</keyword>
<dbReference type="GO" id="GO:0051959">
    <property type="term" value="F:dynein light intermediate chain binding"/>
    <property type="evidence" value="ECO:0007669"/>
    <property type="project" value="InterPro"/>
</dbReference>
<evidence type="ECO:0000256" key="9">
    <source>
        <dbReference type="ARBA" id="ARBA00023069"/>
    </source>
</evidence>
<feature type="non-terminal residue" evidence="17">
    <location>
        <position position="1"/>
    </location>
</feature>
<sequence length="738" mass="84202">VLEDDLLTRLAAAGEDILSDTALVINLETTKKTADEIEIKVEEAKVTSKQIDEAREQYRSAATRASLLYFILNDLHKINPIYQFSLKAFSVVFTTAIHKTVKGGTLQEHVENLLDSITYMVFMYTSRGLFECDKLIFLAQMSFQILVTSGDINPSELDFLLRFPITPNLTSPVDFLTNTSWGGIKSLSQMMEFRNLDRDIEGSAKRWKKFVESEYPEKEKFPQEWKNKSALQKLCMMRALRPDRMTYAIKSFVEEKLGSKFIESRSIEFAKSFEETSPVTPVFFILSPGVDPLKDVEKLGKKLGFTIEKRNFHNVSLGQGQEVIAENAMEVASQHGHWVILQNIHLVQGWLSTLEKKMEQCEEGAHSKYRLFISAEPAPSPELHIIPQGLLESSIKITNEPPSGMMANLHKALDNFNQETLEMCTKEAEFKAVLFVLCYFHAVVNERKKFGAQGWNRSYPFNVGDLTISVNVLFNYLESCTKIPWEDLRYLFGEIMYGGHITDDWDRRLCRTFLQEWLKDELMDGDVMLAPGFPAPGNMDYVGYRAYIDDTLPTETPYLYGLHPNAEIGFLTTSSETLFRTVFEMQPRDSGAGAGTTVTREEKVKSALEEIMDKVPEPFNIAEIMAKVEERTPYIIVAFQECERMNFLMGELRRSLKELDLGLKGELTITQEMEALEECLFMDQVPPSWTARAYPSMLTLGPWFADLMLRLKELESWSSDFNLPATVWLAGFLTHNPS</sequence>
<dbReference type="GO" id="GO:0045505">
    <property type="term" value="F:dynein intermediate chain binding"/>
    <property type="evidence" value="ECO:0007669"/>
    <property type="project" value="InterPro"/>
</dbReference>
<reference evidence="17" key="1">
    <citation type="journal article" date="2023" name="IScience">
        <title>Live-bearing cockroach genome reveals convergent evolutionary mechanisms linked to viviparity in insects and beyond.</title>
        <authorList>
            <person name="Fouks B."/>
            <person name="Harrison M.C."/>
            <person name="Mikhailova A.A."/>
            <person name="Marchal E."/>
            <person name="English S."/>
            <person name="Carruthers M."/>
            <person name="Jennings E.C."/>
            <person name="Chiamaka E.L."/>
            <person name="Frigard R.A."/>
            <person name="Pippel M."/>
            <person name="Attardo G.M."/>
            <person name="Benoit J.B."/>
            <person name="Bornberg-Bauer E."/>
            <person name="Tobe S.S."/>
        </authorList>
    </citation>
    <scope>NUCLEOTIDE SEQUENCE</scope>
    <source>
        <strain evidence="17">Stay&amp;Tobe</strain>
    </source>
</reference>
<dbReference type="FunFam" id="1.10.8.720:FF:000002">
    <property type="entry name" value="Dynein heavy chain 9, axonemal"/>
    <property type="match status" value="1"/>
</dbReference>
<evidence type="ECO:0000256" key="7">
    <source>
        <dbReference type="ARBA" id="ARBA00023017"/>
    </source>
</evidence>
<dbReference type="InterPro" id="IPR027417">
    <property type="entry name" value="P-loop_NTPase"/>
</dbReference>
<comment type="caution">
    <text evidence="17">The sequence shown here is derived from an EMBL/GenBank/DDBJ whole genome shotgun (WGS) entry which is preliminary data.</text>
</comment>
<name>A0AAD8AH41_DIPPU</name>
<keyword evidence="11" id="KW-0206">Cytoskeleton</keyword>
<dbReference type="GO" id="GO:0007018">
    <property type="term" value="P:microtubule-based movement"/>
    <property type="evidence" value="ECO:0007669"/>
    <property type="project" value="InterPro"/>
</dbReference>
<keyword evidence="12" id="KW-0966">Cell projection</keyword>
<keyword evidence="6" id="KW-0067">ATP-binding</keyword>
<evidence type="ECO:0000259" key="14">
    <source>
        <dbReference type="Pfam" id="PF03028"/>
    </source>
</evidence>
<dbReference type="GO" id="GO:0005874">
    <property type="term" value="C:microtubule"/>
    <property type="evidence" value="ECO:0007669"/>
    <property type="project" value="UniProtKB-KW"/>
</dbReference>
<dbReference type="Pfam" id="PF18199">
    <property type="entry name" value="Dynein_C"/>
    <property type="match status" value="1"/>
</dbReference>
<dbReference type="Gene3D" id="1.10.8.1220">
    <property type="match status" value="1"/>
</dbReference>
<dbReference type="Gene3D" id="1.10.8.720">
    <property type="entry name" value="Region D6 of dynein motor"/>
    <property type="match status" value="1"/>
</dbReference>
<feature type="coiled-coil region" evidence="13">
    <location>
        <begin position="27"/>
        <end position="57"/>
    </location>
</feature>
<dbReference type="GO" id="GO:0008569">
    <property type="term" value="F:minus-end-directed microtubule motor activity"/>
    <property type="evidence" value="ECO:0007669"/>
    <property type="project" value="InterPro"/>
</dbReference>
<dbReference type="InterPro" id="IPR004273">
    <property type="entry name" value="Dynein_heavy_D6_P-loop"/>
</dbReference>
<dbReference type="FunFam" id="1.10.8.1220:FF:000001">
    <property type="entry name" value="Dynein axonemal heavy chain 5"/>
    <property type="match status" value="1"/>
</dbReference>
<dbReference type="InterPro" id="IPR042219">
    <property type="entry name" value="AAA_lid_11_sf"/>
</dbReference>
<dbReference type="InterPro" id="IPR026983">
    <property type="entry name" value="DHC"/>
</dbReference>
<evidence type="ECO:0000259" key="15">
    <source>
        <dbReference type="Pfam" id="PF18198"/>
    </source>
</evidence>
<dbReference type="Pfam" id="PF18198">
    <property type="entry name" value="AAA_lid_11"/>
    <property type="match status" value="1"/>
</dbReference>